<dbReference type="InterPro" id="IPR025403">
    <property type="entry name" value="TgpA-like_C"/>
</dbReference>
<feature type="chain" id="PRO_5045614466" evidence="3">
    <location>
        <begin position="22"/>
        <end position="222"/>
    </location>
</feature>
<dbReference type="Pfam" id="PF13559">
    <property type="entry name" value="DUF4129"/>
    <property type="match status" value="1"/>
</dbReference>
<reference evidence="6" key="1">
    <citation type="journal article" date="2019" name="Int. J. Syst. Evol. Microbiol.">
        <title>The Global Catalogue of Microorganisms (GCM) 10K type strain sequencing project: providing services to taxonomists for standard genome sequencing and annotation.</title>
        <authorList>
            <consortium name="The Broad Institute Genomics Platform"/>
            <consortium name="The Broad Institute Genome Sequencing Center for Infectious Disease"/>
            <person name="Wu L."/>
            <person name="Ma J."/>
        </authorList>
    </citation>
    <scope>NUCLEOTIDE SEQUENCE [LARGE SCALE GENOMIC DNA]</scope>
    <source>
        <strain evidence="6">CGMCC 4.7246</strain>
    </source>
</reference>
<evidence type="ECO:0000313" key="6">
    <source>
        <dbReference type="Proteomes" id="UP001596220"/>
    </source>
</evidence>
<proteinExistence type="predicted"/>
<keyword evidence="3" id="KW-0732">Signal</keyword>
<evidence type="ECO:0000256" key="3">
    <source>
        <dbReference type="SAM" id="SignalP"/>
    </source>
</evidence>
<keyword evidence="2" id="KW-0812">Transmembrane</keyword>
<gene>
    <name evidence="5" type="ORF">ACFP3R_18225</name>
</gene>
<evidence type="ECO:0000259" key="4">
    <source>
        <dbReference type="Pfam" id="PF13559"/>
    </source>
</evidence>
<keyword evidence="2" id="KW-1133">Transmembrane helix</keyword>
<protein>
    <submittedName>
        <fullName evidence="5">DUF4129 domain-containing protein</fullName>
    </submittedName>
</protein>
<dbReference type="Proteomes" id="UP001596220">
    <property type="component" value="Unassembled WGS sequence"/>
</dbReference>
<feature type="domain" description="Protein-glutamine gamma-glutamyltransferase-like C-terminal" evidence="4">
    <location>
        <begin position="146"/>
        <end position="215"/>
    </location>
</feature>
<feature type="region of interest" description="Disordered" evidence="1">
    <location>
        <begin position="29"/>
        <end position="56"/>
    </location>
</feature>
<dbReference type="RefSeq" id="WP_380637412.1">
    <property type="nucleotide sequence ID" value="NZ_JBHSQO010000016.1"/>
</dbReference>
<feature type="signal peptide" evidence="3">
    <location>
        <begin position="1"/>
        <end position="21"/>
    </location>
</feature>
<evidence type="ECO:0000256" key="2">
    <source>
        <dbReference type="SAM" id="Phobius"/>
    </source>
</evidence>
<keyword evidence="2" id="KW-0472">Membrane</keyword>
<evidence type="ECO:0000256" key="1">
    <source>
        <dbReference type="SAM" id="MobiDB-lite"/>
    </source>
</evidence>
<name>A0ABW1P858_9PSEU</name>
<dbReference type="EMBL" id="JBHSQO010000016">
    <property type="protein sequence ID" value="MFC6091217.1"/>
    <property type="molecule type" value="Genomic_DNA"/>
</dbReference>
<accession>A0ABW1P858</accession>
<comment type="caution">
    <text evidence="5">The sequence shown here is derived from an EMBL/GenBank/DDBJ whole genome shotgun (WGS) entry which is preliminary data.</text>
</comment>
<keyword evidence="6" id="KW-1185">Reference proteome</keyword>
<evidence type="ECO:0000313" key="5">
    <source>
        <dbReference type="EMBL" id="MFC6091217.1"/>
    </source>
</evidence>
<organism evidence="5 6">
    <name type="scientific">Saccharothrix lopnurensis</name>
    <dbReference type="NCBI Taxonomy" id="1670621"/>
    <lineage>
        <taxon>Bacteria</taxon>
        <taxon>Bacillati</taxon>
        <taxon>Actinomycetota</taxon>
        <taxon>Actinomycetes</taxon>
        <taxon>Pseudonocardiales</taxon>
        <taxon>Pseudonocardiaceae</taxon>
        <taxon>Saccharothrix</taxon>
    </lineage>
</organism>
<sequence>MKPRLALALAVGSALVLVALAARGTSPVTYVDRGGGGGDDTPTPTPPSRSPAPLGDVEGSTAAGSFLVFVLVVVVVAVVGVLAVLLYAFGEARRRRRRATGRGVENPEFDEGHAPPPEILVRRAAEALRELRERGDGPPGDAVIAAWLSLERAAGDSGLPRRGHQTSTEFTGDLLARYRVDEAATAALRRAYQRARFGTAAVTRDDARAATEALETIVRGLR</sequence>
<feature type="transmembrane region" description="Helical" evidence="2">
    <location>
        <begin position="66"/>
        <end position="89"/>
    </location>
</feature>